<dbReference type="PANTHER" id="PTHR43433">
    <property type="entry name" value="HYDROLASE, ALPHA/BETA FOLD FAMILY PROTEIN"/>
    <property type="match status" value="1"/>
</dbReference>
<proteinExistence type="predicted"/>
<sequence length="367" mass="39973">MQCLSKYRDTAPGTTEPLQEDENVKHEQRLRLSPRRDLALTCLVLLGACGHSPRRDSQPPASCQPWHSVRANGIDIEYETFGKEGNPPLLLIMGVSVQMVFWDEEFIEQLVQRGFRVIRFDNRDVGRSTHFRSAGVPSEALSSQGATSGRQPDVPYLLSDMAADAAGLLDALGIKAAHVVGLSMGGMIAQELAIRHPERVLSLTSLMSTTSDPSLPGPKPELLPLFRQEPARDREQAIEQSMRLFRAIASPGFPLDEAGLRKKLTLSYDRCYDPEGTIRQQAAIMASGSRKQALASVRAPTLVIHGKEDPVIPVEAGIDTARSIPGAELLVVEGLGHDLPREVWPQIVEAIAANAARAPASTSIRSE</sequence>
<dbReference type="GO" id="GO:0016787">
    <property type="term" value="F:hydrolase activity"/>
    <property type="evidence" value="ECO:0007669"/>
    <property type="project" value="UniProtKB-KW"/>
</dbReference>
<keyword evidence="3" id="KW-0378">Hydrolase</keyword>
<dbReference type="InterPro" id="IPR050471">
    <property type="entry name" value="AB_hydrolase"/>
</dbReference>
<accession>A0ABY9X180</accession>
<evidence type="ECO:0000313" key="3">
    <source>
        <dbReference type="EMBL" id="WNG49140.1"/>
    </source>
</evidence>
<feature type="region of interest" description="Disordered" evidence="1">
    <location>
        <begin position="1"/>
        <end position="26"/>
    </location>
</feature>
<dbReference type="Pfam" id="PF00561">
    <property type="entry name" value="Abhydrolase_1"/>
    <property type="match status" value="1"/>
</dbReference>
<dbReference type="PANTHER" id="PTHR43433:SF5">
    <property type="entry name" value="AB HYDROLASE-1 DOMAIN-CONTAINING PROTEIN"/>
    <property type="match status" value="1"/>
</dbReference>
<dbReference type="SUPFAM" id="SSF53474">
    <property type="entry name" value="alpha/beta-Hydrolases"/>
    <property type="match status" value="1"/>
</dbReference>
<dbReference type="InterPro" id="IPR029058">
    <property type="entry name" value="AB_hydrolase_fold"/>
</dbReference>
<evidence type="ECO:0000259" key="2">
    <source>
        <dbReference type="Pfam" id="PF00561"/>
    </source>
</evidence>
<name>A0ABY9X180_9BACT</name>
<evidence type="ECO:0000256" key="1">
    <source>
        <dbReference type="SAM" id="MobiDB-lite"/>
    </source>
</evidence>
<organism evidence="3 4">
    <name type="scientific">Archangium minus</name>
    <dbReference type="NCBI Taxonomy" id="83450"/>
    <lineage>
        <taxon>Bacteria</taxon>
        <taxon>Pseudomonadati</taxon>
        <taxon>Myxococcota</taxon>
        <taxon>Myxococcia</taxon>
        <taxon>Myxococcales</taxon>
        <taxon>Cystobacterineae</taxon>
        <taxon>Archangiaceae</taxon>
        <taxon>Archangium</taxon>
    </lineage>
</organism>
<dbReference type="Proteomes" id="UP001611383">
    <property type="component" value="Chromosome"/>
</dbReference>
<evidence type="ECO:0000313" key="4">
    <source>
        <dbReference type="Proteomes" id="UP001611383"/>
    </source>
</evidence>
<dbReference type="Gene3D" id="3.40.50.1820">
    <property type="entry name" value="alpha/beta hydrolase"/>
    <property type="match status" value="1"/>
</dbReference>
<gene>
    <name evidence="3" type="ORF">F0U60_37275</name>
</gene>
<keyword evidence="4" id="KW-1185">Reference proteome</keyword>
<protein>
    <submittedName>
        <fullName evidence="3">Alpha/beta hydrolase</fullName>
    </submittedName>
</protein>
<dbReference type="EMBL" id="CP043494">
    <property type="protein sequence ID" value="WNG49140.1"/>
    <property type="molecule type" value="Genomic_DNA"/>
</dbReference>
<reference evidence="3 4" key="1">
    <citation type="submission" date="2019-08" db="EMBL/GenBank/DDBJ databases">
        <title>Archangium and Cystobacter genomes.</title>
        <authorList>
            <person name="Chen I.-C.K."/>
            <person name="Wielgoss S."/>
        </authorList>
    </citation>
    <scope>NUCLEOTIDE SEQUENCE [LARGE SCALE GENOMIC DNA]</scope>
    <source>
        <strain evidence="3 4">Cbm 6</strain>
    </source>
</reference>
<dbReference type="InterPro" id="IPR000073">
    <property type="entry name" value="AB_hydrolase_1"/>
</dbReference>
<feature type="domain" description="AB hydrolase-1" evidence="2">
    <location>
        <begin position="87"/>
        <end position="338"/>
    </location>
</feature>